<dbReference type="InterPro" id="IPR023885">
    <property type="entry name" value="4Fe4S-binding_SPASM_dom"/>
</dbReference>
<dbReference type="GO" id="GO:0051536">
    <property type="term" value="F:iron-sulfur cluster binding"/>
    <property type="evidence" value="ECO:0007669"/>
    <property type="project" value="UniProtKB-KW"/>
</dbReference>
<evidence type="ECO:0000256" key="6">
    <source>
        <dbReference type="ARBA" id="ARBA00023601"/>
    </source>
</evidence>
<dbReference type="SUPFAM" id="SSF102114">
    <property type="entry name" value="Radical SAM enzymes"/>
    <property type="match status" value="1"/>
</dbReference>
<dbReference type="InterPro" id="IPR007197">
    <property type="entry name" value="rSAM"/>
</dbReference>
<reference evidence="8" key="1">
    <citation type="journal article" date="2021" name="Proc. Natl. Acad. Sci. U.S.A.">
        <title>A Catalog of Tens of Thousands of Viruses from Human Metagenomes Reveals Hidden Associations with Chronic Diseases.</title>
        <authorList>
            <person name="Tisza M.J."/>
            <person name="Buck C.B."/>
        </authorList>
    </citation>
    <scope>NUCLEOTIDE SEQUENCE</scope>
    <source>
        <strain evidence="8">Ctr0c13</strain>
    </source>
</reference>
<evidence type="ECO:0000256" key="4">
    <source>
        <dbReference type="ARBA" id="ARBA00023004"/>
    </source>
</evidence>
<dbReference type="Pfam" id="PF04055">
    <property type="entry name" value="Radical_SAM"/>
    <property type="match status" value="1"/>
</dbReference>
<dbReference type="SFLD" id="SFLDG01067">
    <property type="entry name" value="SPASM/twitch_domain_containing"/>
    <property type="match status" value="1"/>
</dbReference>
<evidence type="ECO:0000256" key="1">
    <source>
        <dbReference type="ARBA" id="ARBA00001966"/>
    </source>
</evidence>
<organism evidence="8">
    <name type="scientific">Siphoviridae sp. ctr0c13</name>
    <dbReference type="NCBI Taxonomy" id="2825683"/>
    <lineage>
        <taxon>Viruses</taxon>
        <taxon>Duplodnaviria</taxon>
        <taxon>Heunggongvirae</taxon>
        <taxon>Uroviricota</taxon>
        <taxon>Caudoviricetes</taxon>
    </lineage>
</organism>
<evidence type="ECO:0000256" key="2">
    <source>
        <dbReference type="ARBA" id="ARBA00022691"/>
    </source>
</evidence>
<keyword evidence="5" id="KW-0411">Iron-sulfur</keyword>
<name>A0A8S5TUY1_9CAUD</name>
<dbReference type="GO" id="GO:0046872">
    <property type="term" value="F:metal ion binding"/>
    <property type="evidence" value="ECO:0007669"/>
    <property type="project" value="UniProtKB-KW"/>
</dbReference>
<accession>A0A8S5TUY1</accession>
<dbReference type="NCBIfam" id="TIGR04085">
    <property type="entry name" value="rSAM_more_4Fe4S"/>
    <property type="match status" value="1"/>
</dbReference>
<evidence type="ECO:0000259" key="7">
    <source>
        <dbReference type="Pfam" id="PF04055"/>
    </source>
</evidence>
<sequence>MKQFWRRNVHTVFIMQGNSCNMNCAYCLQHPLVHEPLSKDINPEIYDFLAQLAEENESGRIHLQFYGGEPLIYFPVMKKIIEETRKRKISCTYSTISNGRALTDEMVDFLNDHEIPVTISWDGYHTKDTRRFDIFADETLKARILKLDRLGLSGVISSKAYPLEILEAFQNISDAYEAIHGYKVRVNLDEIFDTGIRNRWLLDVDYNRVSHDMHRMARQYLAFRISGKGNPADYTKLAYMDGFFQQLRHFYAEGNGNWNAYTAACGNGLSVLNMDLKGNLYPCHNMSKSIGNMHTPFFTYLQRLLAGDATMVRREKCLACPALACCKGGCKLVSERAREGTYCRLKQAVITPVIHAFEAYGRQMAGDGHG</sequence>
<dbReference type="EMBL" id="BK015935">
    <property type="protein sequence ID" value="DAF86013.1"/>
    <property type="molecule type" value="Genomic_DNA"/>
</dbReference>
<comment type="cofactor">
    <cofactor evidence="1">
        <name>[4Fe-4S] cluster</name>
        <dbReference type="ChEBI" id="CHEBI:49883"/>
    </cofactor>
</comment>
<dbReference type="PANTHER" id="PTHR43273:SF3">
    <property type="entry name" value="ANAEROBIC SULFATASE-MATURATING ENZYME HOMOLOG ASLB-RELATED"/>
    <property type="match status" value="1"/>
</dbReference>
<evidence type="ECO:0000256" key="3">
    <source>
        <dbReference type="ARBA" id="ARBA00022723"/>
    </source>
</evidence>
<dbReference type="Gene3D" id="3.20.20.70">
    <property type="entry name" value="Aldolase class I"/>
    <property type="match status" value="1"/>
</dbReference>
<proteinExistence type="inferred from homology"/>
<dbReference type="InterPro" id="IPR023867">
    <property type="entry name" value="Sulphatase_maturase_rSAM"/>
</dbReference>
<evidence type="ECO:0000313" key="8">
    <source>
        <dbReference type="EMBL" id="DAF86013.1"/>
    </source>
</evidence>
<keyword evidence="3" id="KW-0479">Metal-binding</keyword>
<feature type="domain" description="Radical SAM core" evidence="7">
    <location>
        <begin position="17"/>
        <end position="127"/>
    </location>
</feature>
<comment type="similarity">
    <text evidence="6">Belongs to the radical SAM superfamily. Anaerobic sulfatase-maturating enzyme family.</text>
</comment>
<dbReference type="GO" id="GO:0016491">
    <property type="term" value="F:oxidoreductase activity"/>
    <property type="evidence" value="ECO:0007669"/>
    <property type="project" value="InterPro"/>
</dbReference>
<evidence type="ECO:0000256" key="5">
    <source>
        <dbReference type="ARBA" id="ARBA00023014"/>
    </source>
</evidence>
<keyword evidence="2" id="KW-0949">S-adenosyl-L-methionine</keyword>
<protein>
    <submittedName>
        <fullName evidence="8">Quinohemoprotein amine dehydrogenase maturation protein</fullName>
    </submittedName>
</protein>
<dbReference type="CDD" id="cd01335">
    <property type="entry name" value="Radical_SAM"/>
    <property type="match status" value="1"/>
</dbReference>
<dbReference type="InterPro" id="IPR013785">
    <property type="entry name" value="Aldolase_TIM"/>
</dbReference>
<dbReference type="SFLD" id="SFLDS00029">
    <property type="entry name" value="Radical_SAM"/>
    <property type="match status" value="1"/>
</dbReference>
<dbReference type="PANTHER" id="PTHR43273">
    <property type="entry name" value="ANAEROBIC SULFATASE-MATURATING ENZYME HOMOLOG ASLB-RELATED"/>
    <property type="match status" value="1"/>
</dbReference>
<keyword evidence="4" id="KW-0408">Iron</keyword>
<dbReference type="InterPro" id="IPR058240">
    <property type="entry name" value="rSAM_sf"/>
</dbReference>